<name>A0ABU6W9V0_9FABA</name>
<dbReference type="Proteomes" id="UP001341840">
    <property type="component" value="Unassembled WGS sequence"/>
</dbReference>
<accession>A0ABU6W9V0</accession>
<dbReference type="EMBL" id="JASCZI010181277">
    <property type="protein sequence ID" value="MED6180753.1"/>
    <property type="molecule type" value="Genomic_DNA"/>
</dbReference>
<sequence length="61" mass="7347">KQFNKLKVVSSPPRSYPRMTRLHEYSEKNIRDVFVAWVPNHTLLRSLIKAHSKLVMHLMWM</sequence>
<organism evidence="1 2">
    <name type="scientific">Stylosanthes scabra</name>
    <dbReference type="NCBI Taxonomy" id="79078"/>
    <lineage>
        <taxon>Eukaryota</taxon>
        <taxon>Viridiplantae</taxon>
        <taxon>Streptophyta</taxon>
        <taxon>Embryophyta</taxon>
        <taxon>Tracheophyta</taxon>
        <taxon>Spermatophyta</taxon>
        <taxon>Magnoliopsida</taxon>
        <taxon>eudicotyledons</taxon>
        <taxon>Gunneridae</taxon>
        <taxon>Pentapetalae</taxon>
        <taxon>rosids</taxon>
        <taxon>fabids</taxon>
        <taxon>Fabales</taxon>
        <taxon>Fabaceae</taxon>
        <taxon>Papilionoideae</taxon>
        <taxon>50 kb inversion clade</taxon>
        <taxon>dalbergioids sensu lato</taxon>
        <taxon>Dalbergieae</taxon>
        <taxon>Pterocarpus clade</taxon>
        <taxon>Stylosanthes</taxon>
    </lineage>
</organism>
<comment type="caution">
    <text evidence="1">The sequence shown here is derived from an EMBL/GenBank/DDBJ whole genome shotgun (WGS) entry which is preliminary data.</text>
</comment>
<gene>
    <name evidence="1" type="ORF">PIB30_013381</name>
</gene>
<feature type="non-terminal residue" evidence="1">
    <location>
        <position position="1"/>
    </location>
</feature>
<reference evidence="1 2" key="1">
    <citation type="journal article" date="2023" name="Plants (Basel)">
        <title>Bridging the Gap: Combining Genomics and Transcriptomics Approaches to Understand Stylosanthes scabra, an Orphan Legume from the Brazilian Caatinga.</title>
        <authorList>
            <person name="Ferreira-Neto J.R.C."/>
            <person name="da Silva M.D."/>
            <person name="Binneck E."/>
            <person name="de Melo N.F."/>
            <person name="da Silva R.H."/>
            <person name="de Melo A.L.T.M."/>
            <person name="Pandolfi V."/>
            <person name="Bustamante F.O."/>
            <person name="Brasileiro-Vidal A.C."/>
            <person name="Benko-Iseppon A.M."/>
        </authorList>
    </citation>
    <scope>NUCLEOTIDE SEQUENCE [LARGE SCALE GENOMIC DNA]</scope>
    <source>
        <tissue evidence="1">Leaves</tissue>
    </source>
</reference>
<evidence type="ECO:0000313" key="1">
    <source>
        <dbReference type="EMBL" id="MED6180753.1"/>
    </source>
</evidence>
<proteinExistence type="predicted"/>
<keyword evidence="2" id="KW-1185">Reference proteome</keyword>
<protein>
    <submittedName>
        <fullName evidence="1">Uncharacterized protein</fullName>
    </submittedName>
</protein>
<evidence type="ECO:0000313" key="2">
    <source>
        <dbReference type="Proteomes" id="UP001341840"/>
    </source>
</evidence>